<reference evidence="4" key="1">
    <citation type="submission" date="2020-01" db="EMBL/GenBank/DDBJ databases">
        <authorList>
            <person name="Rat A."/>
        </authorList>
    </citation>
    <scope>NUCLEOTIDE SEQUENCE</scope>
    <source>
        <strain evidence="4">LMG 28251</strain>
    </source>
</reference>
<dbReference type="PROSITE" id="PS51257">
    <property type="entry name" value="PROKAR_LIPOPROTEIN"/>
    <property type="match status" value="1"/>
</dbReference>
<organism evidence="4 5">
    <name type="scientific">Plastoroseomonas arctica</name>
    <dbReference type="NCBI Taxonomy" id="1509237"/>
    <lineage>
        <taxon>Bacteria</taxon>
        <taxon>Pseudomonadati</taxon>
        <taxon>Pseudomonadota</taxon>
        <taxon>Alphaproteobacteria</taxon>
        <taxon>Acetobacterales</taxon>
        <taxon>Acetobacteraceae</taxon>
        <taxon>Plastoroseomonas</taxon>
    </lineage>
</organism>
<dbReference type="AlphaFoldDB" id="A0AAF1KM88"/>
<sequence length="80" mass="8231">MRRFLAVIALSASVTLAGCVNKDGSTDWGSTLAVGAGIGLGAALIAVAASGDGGGRHRDRGYARNDGRRGYASNQGRYYR</sequence>
<protein>
    <recommendedName>
        <fullName evidence="6">Lipoprotein</fullName>
    </recommendedName>
</protein>
<proteinExistence type="predicted"/>
<dbReference type="RefSeq" id="WP_211874847.1">
    <property type="nucleotide sequence ID" value="NZ_JAAEDH010000014.1"/>
</dbReference>
<evidence type="ECO:0000256" key="2">
    <source>
        <dbReference type="SAM" id="Phobius"/>
    </source>
</evidence>
<gene>
    <name evidence="4" type="ORF">GXW79_13065</name>
</gene>
<accession>A0AAF1KM88</accession>
<evidence type="ECO:0000256" key="3">
    <source>
        <dbReference type="SAM" id="SignalP"/>
    </source>
</evidence>
<evidence type="ECO:0000313" key="5">
    <source>
        <dbReference type="Proteomes" id="UP001196068"/>
    </source>
</evidence>
<comment type="caution">
    <text evidence="4">The sequence shown here is derived from an EMBL/GenBank/DDBJ whole genome shotgun (WGS) entry which is preliminary data.</text>
</comment>
<evidence type="ECO:0000256" key="1">
    <source>
        <dbReference type="SAM" id="MobiDB-lite"/>
    </source>
</evidence>
<evidence type="ECO:0000313" key="4">
    <source>
        <dbReference type="EMBL" id="MBR0656006.1"/>
    </source>
</evidence>
<evidence type="ECO:0008006" key="6">
    <source>
        <dbReference type="Google" id="ProtNLM"/>
    </source>
</evidence>
<dbReference type="Proteomes" id="UP001196068">
    <property type="component" value="Unassembled WGS sequence"/>
</dbReference>
<keyword evidence="2" id="KW-1133">Transmembrane helix</keyword>
<keyword evidence="5" id="KW-1185">Reference proteome</keyword>
<keyword evidence="2" id="KW-0472">Membrane</keyword>
<feature type="chain" id="PRO_5042174411" description="Lipoprotein" evidence="3">
    <location>
        <begin position="18"/>
        <end position="80"/>
    </location>
</feature>
<reference evidence="4" key="2">
    <citation type="journal article" date="2021" name="Syst. Appl. Microbiol.">
        <title>Roseomonas hellenica sp. nov., isolated from roots of wild-growing Alkanna tinctoria.</title>
        <authorList>
            <person name="Rat A."/>
            <person name="Naranjo H.D."/>
            <person name="Lebbe L."/>
            <person name="Cnockaert M."/>
            <person name="Krigas N."/>
            <person name="Grigoriadou K."/>
            <person name="Maloupa E."/>
            <person name="Willems A."/>
        </authorList>
    </citation>
    <scope>NUCLEOTIDE SEQUENCE</scope>
    <source>
        <strain evidence="4">LMG 28251</strain>
    </source>
</reference>
<keyword evidence="3" id="KW-0732">Signal</keyword>
<dbReference type="EMBL" id="JAAEDH010000014">
    <property type="protein sequence ID" value="MBR0656006.1"/>
    <property type="molecule type" value="Genomic_DNA"/>
</dbReference>
<keyword evidence="2" id="KW-0812">Transmembrane</keyword>
<feature type="transmembrane region" description="Helical" evidence="2">
    <location>
        <begin position="33"/>
        <end position="51"/>
    </location>
</feature>
<name>A0AAF1KM88_9PROT</name>
<feature type="region of interest" description="Disordered" evidence="1">
    <location>
        <begin position="51"/>
        <end position="80"/>
    </location>
</feature>
<feature type="compositionally biased region" description="Basic and acidic residues" evidence="1">
    <location>
        <begin position="54"/>
        <end position="69"/>
    </location>
</feature>
<feature type="signal peptide" evidence="3">
    <location>
        <begin position="1"/>
        <end position="17"/>
    </location>
</feature>